<dbReference type="GO" id="GO:0031071">
    <property type="term" value="F:cysteine desulfurase activity"/>
    <property type="evidence" value="ECO:0007669"/>
    <property type="project" value="UniProtKB-UniRule"/>
</dbReference>
<evidence type="ECO:0000259" key="9">
    <source>
        <dbReference type="Pfam" id="PF00266"/>
    </source>
</evidence>
<dbReference type="RefSeq" id="WP_132128429.1">
    <property type="nucleotide sequence ID" value="NZ_CP042432.1"/>
</dbReference>
<comment type="caution">
    <text evidence="10">The sequence shown here is derived from an EMBL/GenBank/DDBJ whole genome shotgun (WGS) entry which is preliminary data.</text>
</comment>
<keyword evidence="10" id="KW-0456">Lyase</keyword>
<dbReference type="NCBIfam" id="TIGR01979">
    <property type="entry name" value="sufS"/>
    <property type="match status" value="1"/>
</dbReference>
<dbReference type="InterPro" id="IPR015421">
    <property type="entry name" value="PyrdxlP-dep_Trfase_major"/>
</dbReference>
<dbReference type="GO" id="GO:0006534">
    <property type="term" value="P:cysteine metabolic process"/>
    <property type="evidence" value="ECO:0007669"/>
    <property type="project" value="UniProtKB-UniRule"/>
</dbReference>
<organism evidence="10 11">
    <name type="scientific">Anseongella ginsenosidimutans</name>
    <dbReference type="NCBI Taxonomy" id="496056"/>
    <lineage>
        <taxon>Bacteria</taxon>
        <taxon>Pseudomonadati</taxon>
        <taxon>Bacteroidota</taxon>
        <taxon>Sphingobacteriia</taxon>
        <taxon>Sphingobacteriales</taxon>
        <taxon>Sphingobacteriaceae</taxon>
        <taxon>Anseongella</taxon>
    </lineage>
</organism>
<dbReference type="GO" id="GO:0030170">
    <property type="term" value="F:pyridoxal phosphate binding"/>
    <property type="evidence" value="ECO:0007669"/>
    <property type="project" value="UniProtKB-UniRule"/>
</dbReference>
<evidence type="ECO:0000256" key="4">
    <source>
        <dbReference type="ARBA" id="ARBA00022679"/>
    </source>
</evidence>
<gene>
    <name evidence="10" type="ORF">EDD80_10356</name>
</gene>
<accession>A0A4R3KU68</accession>
<dbReference type="AlphaFoldDB" id="A0A4R3KU68"/>
<dbReference type="EC" id="2.8.1.7" evidence="8"/>
<dbReference type="PIRSF" id="PIRSF005572">
    <property type="entry name" value="NifS"/>
    <property type="match status" value="1"/>
</dbReference>
<dbReference type="Pfam" id="PF00266">
    <property type="entry name" value="Aminotran_5"/>
    <property type="match status" value="1"/>
</dbReference>
<comment type="similarity">
    <text evidence="3 8">Belongs to the class-V pyridoxal-phosphate-dependent aminotransferase family. Csd subfamily.</text>
</comment>
<protein>
    <recommendedName>
        <fullName evidence="8">Cysteine desulfurase</fullName>
        <ecNumber evidence="8">2.8.1.7</ecNumber>
    </recommendedName>
</protein>
<evidence type="ECO:0000256" key="3">
    <source>
        <dbReference type="ARBA" id="ARBA00010447"/>
    </source>
</evidence>
<dbReference type="Proteomes" id="UP000295807">
    <property type="component" value="Unassembled WGS sequence"/>
</dbReference>
<keyword evidence="5 8" id="KW-0663">Pyridoxal phosphate</keyword>
<reference evidence="10 11" key="1">
    <citation type="submission" date="2019-03" db="EMBL/GenBank/DDBJ databases">
        <title>Genomic Encyclopedia of Type Strains, Phase IV (KMG-IV): sequencing the most valuable type-strain genomes for metagenomic binning, comparative biology and taxonomic classification.</title>
        <authorList>
            <person name="Goeker M."/>
        </authorList>
    </citation>
    <scope>NUCLEOTIDE SEQUENCE [LARGE SCALE GENOMIC DNA]</scope>
    <source>
        <strain evidence="10 11">DSM 21100</strain>
    </source>
</reference>
<keyword evidence="4 8" id="KW-0808">Transferase</keyword>
<dbReference type="GO" id="GO:0016829">
    <property type="term" value="F:lyase activity"/>
    <property type="evidence" value="ECO:0007669"/>
    <property type="project" value="UniProtKB-KW"/>
</dbReference>
<evidence type="ECO:0000256" key="5">
    <source>
        <dbReference type="ARBA" id="ARBA00022898"/>
    </source>
</evidence>
<dbReference type="Gene3D" id="3.90.1150.10">
    <property type="entry name" value="Aspartate Aminotransferase, domain 1"/>
    <property type="match status" value="1"/>
</dbReference>
<dbReference type="InterPro" id="IPR020578">
    <property type="entry name" value="Aminotrans_V_PyrdxlP_BS"/>
</dbReference>
<evidence type="ECO:0000256" key="7">
    <source>
        <dbReference type="RuleBase" id="RU004504"/>
    </source>
</evidence>
<dbReference type="PANTHER" id="PTHR43586">
    <property type="entry name" value="CYSTEINE DESULFURASE"/>
    <property type="match status" value="1"/>
</dbReference>
<dbReference type="InterPro" id="IPR016454">
    <property type="entry name" value="Cysteine_dSase"/>
</dbReference>
<dbReference type="OrthoDB" id="9804366at2"/>
<evidence type="ECO:0000313" key="11">
    <source>
        <dbReference type="Proteomes" id="UP000295807"/>
    </source>
</evidence>
<feature type="domain" description="Aminotransferase class V" evidence="9">
    <location>
        <begin position="24"/>
        <end position="393"/>
    </location>
</feature>
<dbReference type="SUPFAM" id="SSF53383">
    <property type="entry name" value="PLP-dependent transferases"/>
    <property type="match status" value="1"/>
</dbReference>
<evidence type="ECO:0000256" key="6">
    <source>
        <dbReference type="ARBA" id="ARBA00050776"/>
    </source>
</evidence>
<sequence length="403" mass="44624">MIDINAIREQFPVLHQEVNGHPLVYFDNAATSQKPQRVIDALLHYYRFDNSNIHRGVHTLADRATEGFEDTRKLLARFINAAESEEVIFTKGTTEGINLVAQSFGRSMLRQGDEVIISAMEHHSNIVPWQMICQEKGAVLKVIPVSPEGELLMDEYARQLSPKTRMVSIVHVSNTLGTVNPVKKITEMAHEAGAKVLIDAAQSVGHLPLDVQEIDCDFLVFSAHKIYGPTGVGVLYGKRAELEAIPPYQGGGSMIRDVHFEKTTYNDIPYKFEAGTPTIGEVVAFKPAIEFINELGKPAIHAHEDQLFRRAMEGLKAIPGVQLVGTPAEASGIVSFLLENTHLFDTGMLLDARGIAVRTGHHCTQPLMELYGIEGTCRASFAVYNTVEEVDYFLESVEKITSR</sequence>
<dbReference type="InterPro" id="IPR015424">
    <property type="entry name" value="PyrdxlP-dep_Trfase"/>
</dbReference>
<comment type="function">
    <text evidence="2 8">Catalyzes the removal of elemental sulfur and selenium atoms from L-cysteine, L-cystine, L-selenocysteine, and L-selenocystine to produce L-alanine.</text>
</comment>
<proteinExistence type="inferred from homology"/>
<evidence type="ECO:0000256" key="8">
    <source>
        <dbReference type="RuleBase" id="RU004506"/>
    </source>
</evidence>
<comment type="catalytic activity">
    <reaction evidence="6 8">
        <text>(sulfur carrier)-H + L-cysteine = (sulfur carrier)-SH + L-alanine</text>
        <dbReference type="Rhea" id="RHEA:43892"/>
        <dbReference type="Rhea" id="RHEA-COMP:14737"/>
        <dbReference type="Rhea" id="RHEA-COMP:14739"/>
        <dbReference type="ChEBI" id="CHEBI:29917"/>
        <dbReference type="ChEBI" id="CHEBI:35235"/>
        <dbReference type="ChEBI" id="CHEBI:57972"/>
        <dbReference type="ChEBI" id="CHEBI:64428"/>
        <dbReference type="EC" id="2.8.1.7"/>
    </reaction>
</comment>
<comment type="cofactor">
    <cofactor evidence="1 7">
        <name>pyridoxal 5'-phosphate</name>
        <dbReference type="ChEBI" id="CHEBI:597326"/>
    </cofactor>
</comment>
<name>A0A4R3KU68_9SPHI</name>
<dbReference type="InterPro" id="IPR015422">
    <property type="entry name" value="PyrdxlP-dep_Trfase_small"/>
</dbReference>
<dbReference type="InterPro" id="IPR010970">
    <property type="entry name" value="Cys_dSase_SufS"/>
</dbReference>
<evidence type="ECO:0000313" key="10">
    <source>
        <dbReference type="EMBL" id="TCS88195.1"/>
    </source>
</evidence>
<dbReference type="Gene3D" id="3.40.640.10">
    <property type="entry name" value="Type I PLP-dependent aspartate aminotransferase-like (Major domain)"/>
    <property type="match status" value="1"/>
</dbReference>
<dbReference type="InterPro" id="IPR000192">
    <property type="entry name" value="Aminotrans_V_dom"/>
</dbReference>
<dbReference type="EMBL" id="SMAD01000003">
    <property type="protein sequence ID" value="TCS88195.1"/>
    <property type="molecule type" value="Genomic_DNA"/>
</dbReference>
<dbReference type="PANTHER" id="PTHR43586:SF8">
    <property type="entry name" value="CYSTEINE DESULFURASE 1, CHLOROPLASTIC"/>
    <property type="match status" value="1"/>
</dbReference>
<evidence type="ECO:0000256" key="1">
    <source>
        <dbReference type="ARBA" id="ARBA00001933"/>
    </source>
</evidence>
<dbReference type="CDD" id="cd06453">
    <property type="entry name" value="SufS_like"/>
    <property type="match status" value="1"/>
</dbReference>
<dbReference type="PROSITE" id="PS00595">
    <property type="entry name" value="AA_TRANSFER_CLASS_5"/>
    <property type="match status" value="1"/>
</dbReference>
<evidence type="ECO:0000256" key="2">
    <source>
        <dbReference type="ARBA" id="ARBA00002824"/>
    </source>
</evidence>
<keyword evidence="11" id="KW-1185">Reference proteome</keyword>